<dbReference type="WBParaSite" id="ALUE_0000279101-mRNA-1">
    <property type="protein sequence ID" value="ALUE_0000279101-mRNA-1"/>
    <property type="gene ID" value="ALUE_0000279101"/>
</dbReference>
<reference evidence="2" key="1">
    <citation type="submission" date="2023-03" db="UniProtKB">
        <authorList>
            <consortium name="WormBaseParasite"/>
        </authorList>
    </citation>
    <scope>IDENTIFICATION</scope>
</reference>
<proteinExistence type="predicted"/>
<sequence>MCLLTAAAESSVAPVPAFCIFVRLGSSEAIRSVECDLQGGKPNEKRGTRRASAIIERNMCRCGESDSVDDFTVVDGVKLSAGDDMEEVTARRLEELRLALVQELYALLDDIYRRIDEHAALLARLDRS</sequence>
<keyword evidence="1" id="KW-1185">Reference proteome</keyword>
<dbReference type="AlphaFoldDB" id="A0A9J2NZ26"/>
<evidence type="ECO:0000313" key="1">
    <source>
        <dbReference type="Proteomes" id="UP000036681"/>
    </source>
</evidence>
<accession>A0A9J2NZ26</accession>
<name>A0A9J2NZ26_ASCLU</name>
<organism evidence="1 2">
    <name type="scientific">Ascaris lumbricoides</name>
    <name type="common">Giant roundworm</name>
    <dbReference type="NCBI Taxonomy" id="6252"/>
    <lineage>
        <taxon>Eukaryota</taxon>
        <taxon>Metazoa</taxon>
        <taxon>Ecdysozoa</taxon>
        <taxon>Nematoda</taxon>
        <taxon>Chromadorea</taxon>
        <taxon>Rhabditida</taxon>
        <taxon>Spirurina</taxon>
        <taxon>Ascaridomorpha</taxon>
        <taxon>Ascaridoidea</taxon>
        <taxon>Ascarididae</taxon>
        <taxon>Ascaris</taxon>
    </lineage>
</organism>
<evidence type="ECO:0000313" key="2">
    <source>
        <dbReference type="WBParaSite" id="ALUE_0000279101-mRNA-1"/>
    </source>
</evidence>
<protein>
    <submittedName>
        <fullName evidence="2">FIP-RBD domain-containing protein</fullName>
    </submittedName>
</protein>
<dbReference type="Proteomes" id="UP000036681">
    <property type="component" value="Unplaced"/>
</dbReference>